<gene>
    <name evidence="2" type="ORF">D8771_01830</name>
</gene>
<feature type="domain" description="Carrier" evidence="1">
    <location>
        <begin position="24"/>
        <end position="68"/>
    </location>
</feature>
<name>A0A8H1LIW2_9ACTN</name>
<accession>A0A8H1LIW2</accession>
<comment type="caution">
    <text evidence="2">The sequence shown here is derived from an EMBL/GenBank/DDBJ whole genome shotgun (WGS) entry which is preliminary data.</text>
</comment>
<sequence length="75" mass="8359">MRTVEELIELANTELGTALRCADAAVELAQLDGWDSVHLLRLVALLETALGRRVPVDRMLEARTLREIWAVAVHP</sequence>
<proteinExistence type="predicted"/>
<reference evidence="2 3" key="1">
    <citation type="submission" date="2018-10" db="EMBL/GenBank/DDBJ databases">
        <title>Isolation of pseudouridimycin from Streptomyces albus DSM 40763.</title>
        <authorList>
            <person name="Rosenqvist P."/>
            <person name="Metsae-Ketelae M."/>
            <person name="Virta P."/>
        </authorList>
    </citation>
    <scope>NUCLEOTIDE SEQUENCE [LARGE SCALE GENOMIC DNA]</scope>
    <source>
        <strain evidence="2 3">DSM 40763</strain>
    </source>
</reference>
<dbReference type="Gene3D" id="1.10.1200.10">
    <property type="entry name" value="ACP-like"/>
    <property type="match status" value="1"/>
</dbReference>
<evidence type="ECO:0000313" key="3">
    <source>
        <dbReference type="Proteomes" id="UP000298111"/>
    </source>
</evidence>
<evidence type="ECO:0000259" key="1">
    <source>
        <dbReference type="Pfam" id="PF00550"/>
    </source>
</evidence>
<dbReference type="Proteomes" id="UP000298111">
    <property type="component" value="Unassembled WGS sequence"/>
</dbReference>
<dbReference type="InterPro" id="IPR036736">
    <property type="entry name" value="ACP-like_sf"/>
</dbReference>
<organism evidence="2 3">
    <name type="scientific">Streptomyces albus</name>
    <dbReference type="NCBI Taxonomy" id="1888"/>
    <lineage>
        <taxon>Bacteria</taxon>
        <taxon>Bacillati</taxon>
        <taxon>Actinomycetota</taxon>
        <taxon>Actinomycetes</taxon>
        <taxon>Kitasatosporales</taxon>
        <taxon>Streptomycetaceae</taxon>
        <taxon>Streptomyces</taxon>
    </lineage>
</organism>
<dbReference type="SUPFAM" id="SSF47336">
    <property type="entry name" value="ACP-like"/>
    <property type="match status" value="1"/>
</dbReference>
<protein>
    <submittedName>
        <fullName evidence="2">Acyl carrier protein</fullName>
    </submittedName>
</protein>
<dbReference type="EMBL" id="RCIY01000002">
    <property type="protein sequence ID" value="TGG89656.1"/>
    <property type="molecule type" value="Genomic_DNA"/>
</dbReference>
<dbReference type="RefSeq" id="WP_016468342.1">
    <property type="nucleotide sequence ID" value="NZ_BNEJ01000017.1"/>
</dbReference>
<dbReference type="AlphaFoldDB" id="A0A8H1LIW2"/>
<dbReference type="InterPro" id="IPR009081">
    <property type="entry name" value="PP-bd_ACP"/>
</dbReference>
<dbReference type="Pfam" id="PF00550">
    <property type="entry name" value="PP-binding"/>
    <property type="match status" value="1"/>
</dbReference>
<evidence type="ECO:0000313" key="2">
    <source>
        <dbReference type="EMBL" id="TGG89656.1"/>
    </source>
</evidence>
<dbReference type="GeneID" id="75184317"/>